<dbReference type="GO" id="GO:0046872">
    <property type="term" value="F:metal ion binding"/>
    <property type="evidence" value="ECO:0007669"/>
    <property type="project" value="UniProtKB-KW"/>
</dbReference>
<dbReference type="GO" id="GO:0003868">
    <property type="term" value="F:4-hydroxyphenylpyruvate dioxygenase activity"/>
    <property type="evidence" value="ECO:0007669"/>
    <property type="project" value="UniProtKB-EC"/>
</dbReference>
<dbReference type="InterPro" id="IPR041735">
    <property type="entry name" value="4OHPhenylPyrv_dOase_C"/>
</dbReference>
<dbReference type="InterPro" id="IPR005956">
    <property type="entry name" value="4OHPhenylPyrv_dOase"/>
</dbReference>
<dbReference type="FunFam" id="3.10.180.10:FF:000001">
    <property type="entry name" value="4-hydroxyphenylpyruvate dioxygenase"/>
    <property type="match status" value="1"/>
</dbReference>
<feature type="compositionally biased region" description="Low complexity" evidence="6">
    <location>
        <begin position="11"/>
        <end position="38"/>
    </location>
</feature>
<evidence type="ECO:0000313" key="9">
    <source>
        <dbReference type="Proteomes" id="UP000538929"/>
    </source>
</evidence>
<dbReference type="PANTHER" id="PTHR11959">
    <property type="entry name" value="4-HYDROXYPHENYLPYRUVATE DIOXYGENASE"/>
    <property type="match status" value="1"/>
</dbReference>
<evidence type="ECO:0000256" key="4">
    <source>
        <dbReference type="ARBA" id="ARBA00023004"/>
    </source>
</evidence>
<dbReference type="PANTHER" id="PTHR11959:SF1">
    <property type="entry name" value="4-HYDROXYPHENYLPYRUVATE DIOXYGENASE"/>
    <property type="match status" value="1"/>
</dbReference>
<dbReference type="Pfam" id="PF00903">
    <property type="entry name" value="Glyoxalase"/>
    <property type="match status" value="2"/>
</dbReference>
<comment type="caution">
    <text evidence="8">The sequence shown here is derived from an EMBL/GenBank/DDBJ whole genome shotgun (WGS) entry which is preliminary data.</text>
</comment>
<sequence>MTDTTRENPLSSPETPVATTTSPVPTTATATPQAPGTSEDLFPVHGMDAIVFAVGNAKQAAHYYSTAFGMRRVAYSGPENGNRETASYVLESGGARFVLTSVIKPTTDHGRFLARHVAEHGDGVIDLSLEVPDVRAAYEGALARGAKGLVEPHEVSDDDGTVVLASIATYGETRHTLVDRSGYKGAHLPGYTAVDPIVEPAERRFFQAVDHCVGNVELGRMNEWVEFYRRVMGFTNMKEFVGDDIATEYSALMSKVVANGTRKVKFPINEPAIAKKKSQIDEYLEFYGGPGVQHVALATNDIVHTVRSMRAAGVEFLDVPDSYYDTLGEWVGDTRVPLDELRELKILADRDEDGYLLQIFTKPVQDRPTVFFEMIERHGSMGFGKGNFKALFEAIEREQAKRGNL</sequence>
<dbReference type="InterPro" id="IPR029068">
    <property type="entry name" value="Glyas_Bleomycin-R_OHBP_Dase"/>
</dbReference>
<dbReference type="SUPFAM" id="SSF54593">
    <property type="entry name" value="Glyoxalase/Bleomycin resistance protein/Dihydroxybiphenyl dioxygenase"/>
    <property type="match status" value="1"/>
</dbReference>
<evidence type="ECO:0000256" key="1">
    <source>
        <dbReference type="ARBA" id="ARBA00005877"/>
    </source>
</evidence>
<evidence type="ECO:0000256" key="3">
    <source>
        <dbReference type="ARBA" id="ARBA00022737"/>
    </source>
</evidence>
<keyword evidence="2 5" id="KW-0479">Metal-binding</keyword>
<comment type="cofactor">
    <cofactor evidence="5">
        <name>Fe cation</name>
        <dbReference type="ChEBI" id="CHEBI:24875"/>
    </cofactor>
    <text evidence="5">Binds 1 Fe cation per subunit.</text>
</comment>
<keyword evidence="8" id="KW-0223">Dioxygenase</keyword>
<evidence type="ECO:0000256" key="5">
    <source>
        <dbReference type="PIRSR" id="PIRSR009283-1"/>
    </source>
</evidence>
<organism evidence="8 9">
    <name type="scientific">Streptomyces alkaliphilus</name>
    <dbReference type="NCBI Taxonomy" id="1472722"/>
    <lineage>
        <taxon>Bacteria</taxon>
        <taxon>Bacillati</taxon>
        <taxon>Actinomycetota</taxon>
        <taxon>Actinomycetes</taxon>
        <taxon>Kitasatosporales</taxon>
        <taxon>Streptomycetaceae</taxon>
        <taxon>Streptomyces</taxon>
    </lineage>
</organism>
<reference evidence="9" key="1">
    <citation type="submission" date="2019-10" db="EMBL/GenBank/DDBJ databases">
        <title>Streptomyces sp. nov., a novel actinobacterium isolated from alkaline environment.</title>
        <authorList>
            <person name="Golinska P."/>
        </authorList>
    </citation>
    <scope>NUCLEOTIDE SEQUENCE [LARGE SCALE GENOMIC DNA]</scope>
    <source>
        <strain evidence="9">DSM 42118</strain>
    </source>
</reference>
<dbReference type="InterPro" id="IPR004360">
    <property type="entry name" value="Glyas_Fos-R_dOase_dom"/>
</dbReference>
<dbReference type="EMBL" id="VKHT01000522">
    <property type="protein sequence ID" value="MBB0245536.1"/>
    <property type="molecule type" value="Genomic_DNA"/>
</dbReference>
<comment type="similarity">
    <text evidence="1">Belongs to the 4HPPD family.</text>
</comment>
<dbReference type="OrthoDB" id="9780241at2"/>
<dbReference type="EC" id="1.13.11.27" evidence="8"/>
<dbReference type="PIRSF" id="PIRSF009283">
    <property type="entry name" value="HPP_dOase"/>
    <property type="match status" value="1"/>
</dbReference>
<dbReference type="AlphaFoldDB" id="A0A7W3TEV0"/>
<dbReference type="InterPro" id="IPR041736">
    <property type="entry name" value="4OHPhenylPyrv_dOase_N"/>
</dbReference>
<protein>
    <submittedName>
        <fullName evidence="8">4-hydroxyphenylpyruvate dioxygenase</fullName>
        <ecNumber evidence="8">1.13.11.27</ecNumber>
    </submittedName>
</protein>
<evidence type="ECO:0000313" key="8">
    <source>
        <dbReference type="EMBL" id="MBB0245536.1"/>
    </source>
</evidence>
<feature type="binding site" evidence="5">
    <location>
        <position position="211"/>
    </location>
    <ligand>
        <name>Fe cation</name>
        <dbReference type="ChEBI" id="CHEBI:24875"/>
    </ligand>
</feature>
<dbReference type="CDD" id="cd07250">
    <property type="entry name" value="HPPD_C_like"/>
    <property type="match status" value="1"/>
</dbReference>
<gene>
    <name evidence="8" type="primary">hppD</name>
    <name evidence="8" type="ORF">FNQ90_15855</name>
</gene>
<dbReference type="NCBIfam" id="TIGR01263">
    <property type="entry name" value="4HPPD"/>
    <property type="match status" value="1"/>
</dbReference>
<feature type="domain" description="VOC" evidence="7">
    <location>
        <begin position="46"/>
        <end position="180"/>
    </location>
</feature>
<name>A0A7W3TEV0_9ACTN</name>
<proteinExistence type="inferred from homology"/>
<keyword evidence="4 5" id="KW-0408">Iron</keyword>
<keyword evidence="3" id="KW-0677">Repeat</keyword>
<feature type="binding site" evidence="5">
    <location>
        <position position="294"/>
    </location>
    <ligand>
        <name>Fe cation</name>
        <dbReference type="ChEBI" id="CHEBI:24875"/>
    </ligand>
</feature>
<feature type="region of interest" description="Disordered" evidence="6">
    <location>
        <begin position="1"/>
        <end position="38"/>
    </location>
</feature>
<accession>A0A7W3TEV0</accession>
<evidence type="ECO:0000259" key="7">
    <source>
        <dbReference type="PROSITE" id="PS51819"/>
    </source>
</evidence>
<keyword evidence="8" id="KW-0560">Oxidoreductase</keyword>
<keyword evidence="9" id="KW-1185">Reference proteome</keyword>
<dbReference type="InterPro" id="IPR037523">
    <property type="entry name" value="VOC_core"/>
</dbReference>
<dbReference type="CDD" id="cd08342">
    <property type="entry name" value="HPPD_N_like"/>
    <property type="match status" value="1"/>
</dbReference>
<keyword evidence="8" id="KW-0670">Pyruvate</keyword>
<evidence type="ECO:0000256" key="6">
    <source>
        <dbReference type="SAM" id="MobiDB-lite"/>
    </source>
</evidence>
<dbReference type="Proteomes" id="UP000538929">
    <property type="component" value="Unassembled WGS sequence"/>
</dbReference>
<dbReference type="GO" id="GO:0006572">
    <property type="term" value="P:L-tyrosine catabolic process"/>
    <property type="evidence" value="ECO:0007669"/>
    <property type="project" value="TreeGrafter"/>
</dbReference>
<evidence type="ECO:0000256" key="2">
    <source>
        <dbReference type="ARBA" id="ARBA00022723"/>
    </source>
</evidence>
<dbReference type="PROSITE" id="PS51819">
    <property type="entry name" value="VOC"/>
    <property type="match status" value="2"/>
</dbReference>
<dbReference type="Gene3D" id="3.10.180.10">
    <property type="entry name" value="2,3-Dihydroxybiphenyl 1,2-Dioxygenase, domain 1"/>
    <property type="match status" value="2"/>
</dbReference>
<feature type="binding site" evidence="5">
    <location>
        <position position="373"/>
    </location>
    <ligand>
        <name>Fe cation</name>
        <dbReference type="ChEBI" id="CHEBI:24875"/>
    </ligand>
</feature>
<feature type="domain" description="VOC" evidence="7">
    <location>
        <begin position="208"/>
        <end position="362"/>
    </location>
</feature>